<evidence type="ECO:0008006" key="3">
    <source>
        <dbReference type="Google" id="ProtNLM"/>
    </source>
</evidence>
<dbReference type="EMBL" id="KZ613508">
    <property type="protein sequence ID" value="PMD16156.1"/>
    <property type="molecule type" value="Genomic_DNA"/>
</dbReference>
<dbReference type="Proteomes" id="UP000235672">
    <property type="component" value="Unassembled WGS sequence"/>
</dbReference>
<sequence length="427" mass="47613">MTFDSLPKEVLHNIISHGPPSYVDFRNYSLVCRNMNPHIGAIVRVCNTIHPLGYDYVQDDMIGTHEARPETLNKSAQNMRFLTKASLTANPLALEIVTNLPSYTQLTDLTIQKCQPKEYIWPRAYKTLKKKLHLNIWPRDDEDEPIPQTANFVIKVTESTCPDLESLDISFGAGGFPPSVASPNIDQYQGVQRSESSKLNQLRHFGLTYLRVDNSDQAKLNALTLSFAALYSQSLNSMSRPISFCSSTREALDFILEFCASLPHLKELSLIETNSGDEGQAISALEFLTELKSALASPNYEIERLSIDNIKVPYSPEVGELFASLKSLNLGPVIFGKLKKLHTCDIHAVITNEDGGLGPIPQKAIFYRRWPHLGADGNAKNIWTSRLDCIYQDFDHSVLKACQVVEGDFEGADASNQPKKAIIIIKS</sequence>
<dbReference type="Gene3D" id="3.80.10.10">
    <property type="entry name" value="Ribonuclease Inhibitor"/>
    <property type="match status" value="1"/>
</dbReference>
<name>A0A2J6PQH3_9HELO</name>
<organism evidence="1 2">
    <name type="scientific">Hyaloscypha hepaticicola</name>
    <dbReference type="NCBI Taxonomy" id="2082293"/>
    <lineage>
        <taxon>Eukaryota</taxon>
        <taxon>Fungi</taxon>
        <taxon>Dikarya</taxon>
        <taxon>Ascomycota</taxon>
        <taxon>Pezizomycotina</taxon>
        <taxon>Leotiomycetes</taxon>
        <taxon>Helotiales</taxon>
        <taxon>Hyaloscyphaceae</taxon>
        <taxon>Hyaloscypha</taxon>
    </lineage>
</organism>
<dbReference type="AlphaFoldDB" id="A0A2J6PQH3"/>
<evidence type="ECO:0000313" key="1">
    <source>
        <dbReference type="EMBL" id="PMD16156.1"/>
    </source>
</evidence>
<dbReference type="SUPFAM" id="SSF52047">
    <property type="entry name" value="RNI-like"/>
    <property type="match status" value="1"/>
</dbReference>
<evidence type="ECO:0000313" key="2">
    <source>
        <dbReference type="Proteomes" id="UP000235672"/>
    </source>
</evidence>
<protein>
    <recommendedName>
        <fullName evidence="3">F-box domain-containing protein</fullName>
    </recommendedName>
</protein>
<dbReference type="OrthoDB" id="3540523at2759"/>
<gene>
    <name evidence="1" type="ORF">NA56DRAFT_692911</name>
</gene>
<reference evidence="1 2" key="1">
    <citation type="submission" date="2016-05" db="EMBL/GenBank/DDBJ databases">
        <title>A degradative enzymes factory behind the ericoid mycorrhizal symbiosis.</title>
        <authorList>
            <consortium name="DOE Joint Genome Institute"/>
            <person name="Martino E."/>
            <person name="Morin E."/>
            <person name="Grelet G."/>
            <person name="Kuo A."/>
            <person name="Kohler A."/>
            <person name="Daghino S."/>
            <person name="Barry K."/>
            <person name="Choi C."/>
            <person name="Cichocki N."/>
            <person name="Clum A."/>
            <person name="Copeland A."/>
            <person name="Hainaut M."/>
            <person name="Haridas S."/>
            <person name="Labutti K."/>
            <person name="Lindquist E."/>
            <person name="Lipzen A."/>
            <person name="Khouja H.-R."/>
            <person name="Murat C."/>
            <person name="Ohm R."/>
            <person name="Olson A."/>
            <person name="Spatafora J."/>
            <person name="Veneault-Fourrey C."/>
            <person name="Henrissat B."/>
            <person name="Grigoriev I."/>
            <person name="Martin F."/>
            <person name="Perotto S."/>
        </authorList>
    </citation>
    <scope>NUCLEOTIDE SEQUENCE [LARGE SCALE GENOMIC DNA]</scope>
    <source>
        <strain evidence="1 2">UAMH 7357</strain>
    </source>
</reference>
<dbReference type="InterPro" id="IPR032675">
    <property type="entry name" value="LRR_dom_sf"/>
</dbReference>
<proteinExistence type="predicted"/>
<accession>A0A2J6PQH3</accession>
<keyword evidence="2" id="KW-1185">Reference proteome</keyword>